<proteinExistence type="inferred from homology"/>
<dbReference type="InterPro" id="IPR006091">
    <property type="entry name" value="Acyl-CoA_Oxase/DH_mid-dom"/>
</dbReference>
<feature type="domain" description="Acyl-CoA dehydrogenase/oxidase N-terminal" evidence="9">
    <location>
        <begin position="6"/>
        <end position="125"/>
    </location>
</feature>
<dbReference type="GO" id="GO:0005737">
    <property type="term" value="C:cytoplasm"/>
    <property type="evidence" value="ECO:0007669"/>
    <property type="project" value="TreeGrafter"/>
</dbReference>
<evidence type="ECO:0000256" key="6">
    <source>
        <dbReference type="RuleBase" id="RU362125"/>
    </source>
</evidence>
<sequence length="391" mass="43555">MDFTLSEEQQMLRDLVARFVRDNLIPLEPAVLAREAEGEDKAIPAADRERIDARARELGLYALESPEEFGGSNLDTVTMVGVFEELGRTCIDYYFPPDSPNLHMLLQTCNEEQRAKYLEPYARGDKISAIAISEPNGGGDPAAMITRAEPDGNGWRINGRKIWISRAPEADFTILMAVTDPGKGARGGISAFLVDRDTPGYEVARKIPMIGGRVTYEIAIDDLRLPGSALLGELGNGFGPMQLRLSRRRVEMAARCIGTTRRALDEMKAWVKERKTFGDLLANRQAIQWWIADAEMELHALRLMVYNTAAKIDGGAQARTECSMVKLKGTELAWDTLDKAMQAYGAMGMTKELPLQMMANQIRVQRIYEGPSEVHRMLIARHALQDRIVGL</sequence>
<feature type="domain" description="Acyl-CoA dehydrogenase/oxidase C-terminal" evidence="7">
    <location>
        <begin position="235"/>
        <end position="383"/>
    </location>
</feature>
<dbReference type="Gene3D" id="1.20.140.10">
    <property type="entry name" value="Butyryl-CoA Dehydrogenase, subunit A, domain 3"/>
    <property type="match status" value="1"/>
</dbReference>
<evidence type="ECO:0000313" key="10">
    <source>
        <dbReference type="EMBL" id="GGM07025.1"/>
    </source>
</evidence>
<dbReference type="SUPFAM" id="SSF47203">
    <property type="entry name" value="Acyl-CoA dehydrogenase C-terminal domain-like"/>
    <property type="match status" value="1"/>
</dbReference>
<evidence type="ECO:0000256" key="5">
    <source>
        <dbReference type="ARBA" id="ARBA00023002"/>
    </source>
</evidence>
<evidence type="ECO:0000259" key="7">
    <source>
        <dbReference type="Pfam" id="PF00441"/>
    </source>
</evidence>
<dbReference type="PANTHER" id="PTHR48083">
    <property type="entry name" value="MEDIUM-CHAIN SPECIFIC ACYL-COA DEHYDROGENASE, MITOCHONDRIAL-RELATED"/>
    <property type="match status" value="1"/>
</dbReference>
<evidence type="ECO:0000256" key="2">
    <source>
        <dbReference type="ARBA" id="ARBA00009347"/>
    </source>
</evidence>
<reference evidence="10" key="2">
    <citation type="submission" date="2020-09" db="EMBL/GenBank/DDBJ databases">
        <authorList>
            <person name="Sun Q."/>
            <person name="Zhou Y."/>
        </authorList>
    </citation>
    <scope>NUCLEOTIDE SEQUENCE</scope>
    <source>
        <strain evidence="10">CGMCC 1.6293</strain>
    </source>
</reference>
<dbReference type="Pfam" id="PF00441">
    <property type="entry name" value="Acyl-CoA_dh_1"/>
    <property type="match status" value="1"/>
</dbReference>
<evidence type="ECO:0000256" key="3">
    <source>
        <dbReference type="ARBA" id="ARBA00022630"/>
    </source>
</evidence>
<dbReference type="GO" id="GO:0003995">
    <property type="term" value="F:acyl-CoA dehydrogenase activity"/>
    <property type="evidence" value="ECO:0007669"/>
    <property type="project" value="TreeGrafter"/>
</dbReference>
<evidence type="ECO:0000259" key="9">
    <source>
        <dbReference type="Pfam" id="PF02771"/>
    </source>
</evidence>
<keyword evidence="11" id="KW-1185">Reference proteome</keyword>
<dbReference type="PANTHER" id="PTHR48083:SF2">
    <property type="entry name" value="MEDIUM-CHAIN SPECIFIC ACYL-COA DEHYDROGENASE, MITOCHONDRIAL"/>
    <property type="match status" value="1"/>
</dbReference>
<gene>
    <name evidence="10" type="ORF">GCM10011534_31240</name>
</gene>
<dbReference type="Pfam" id="PF02770">
    <property type="entry name" value="Acyl-CoA_dh_M"/>
    <property type="match status" value="1"/>
</dbReference>
<keyword evidence="4 6" id="KW-0274">FAD</keyword>
<reference evidence="10" key="1">
    <citation type="journal article" date="2014" name="Int. J. Syst. Evol. Microbiol.">
        <title>Complete genome sequence of Corynebacterium casei LMG S-19264T (=DSM 44701T), isolated from a smear-ripened cheese.</title>
        <authorList>
            <consortium name="US DOE Joint Genome Institute (JGI-PGF)"/>
            <person name="Walter F."/>
            <person name="Albersmeier A."/>
            <person name="Kalinowski J."/>
            <person name="Ruckert C."/>
        </authorList>
    </citation>
    <scope>NUCLEOTIDE SEQUENCE</scope>
    <source>
        <strain evidence="10">CGMCC 1.6293</strain>
    </source>
</reference>
<dbReference type="InterPro" id="IPR050741">
    <property type="entry name" value="Acyl-CoA_dehydrogenase"/>
</dbReference>
<evidence type="ECO:0000259" key="8">
    <source>
        <dbReference type="Pfam" id="PF02770"/>
    </source>
</evidence>
<dbReference type="EMBL" id="BMLF01000002">
    <property type="protein sequence ID" value="GGM07025.1"/>
    <property type="molecule type" value="Genomic_DNA"/>
</dbReference>
<evidence type="ECO:0000256" key="1">
    <source>
        <dbReference type="ARBA" id="ARBA00001974"/>
    </source>
</evidence>
<keyword evidence="5 6" id="KW-0560">Oxidoreductase</keyword>
<dbReference type="RefSeq" id="WP_028287088.1">
    <property type="nucleotide sequence ID" value="NZ_BMLF01000002.1"/>
</dbReference>
<keyword evidence="3 6" id="KW-0285">Flavoprotein</keyword>
<dbReference type="GO" id="GO:0050660">
    <property type="term" value="F:flavin adenine dinucleotide binding"/>
    <property type="evidence" value="ECO:0007669"/>
    <property type="project" value="InterPro"/>
</dbReference>
<dbReference type="InterPro" id="IPR037069">
    <property type="entry name" value="AcylCoA_DH/ox_N_sf"/>
</dbReference>
<dbReference type="InterPro" id="IPR013786">
    <property type="entry name" value="AcylCoA_DH/ox_N"/>
</dbReference>
<dbReference type="SUPFAM" id="SSF56645">
    <property type="entry name" value="Acyl-CoA dehydrogenase NM domain-like"/>
    <property type="match status" value="1"/>
</dbReference>
<dbReference type="InterPro" id="IPR046373">
    <property type="entry name" value="Acyl-CoA_Oxase/DH_mid-dom_sf"/>
</dbReference>
<dbReference type="AlphaFoldDB" id="A0A917T2J5"/>
<name>A0A917T2J5_9RHOB</name>
<comment type="cofactor">
    <cofactor evidence="1 6">
        <name>FAD</name>
        <dbReference type="ChEBI" id="CHEBI:57692"/>
    </cofactor>
</comment>
<dbReference type="Gene3D" id="2.40.110.10">
    <property type="entry name" value="Butyryl-CoA Dehydrogenase, subunit A, domain 2"/>
    <property type="match status" value="1"/>
</dbReference>
<dbReference type="GO" id="GO:0033539">
    <property type="term" value="P:fatty acid beta-oxidation using acyl-CoA dehydrogenase"/>
    <property type="evidence" value="ECO:0007669"/>
    <property type="project" value="TreeGrafter"/>
</dbReference>
<feature type="domain" description="Acyl-CoA oxidase/dehydrogenase middle" evidence="8">
    <location>
        <begin position="129"/>
        <end position="213"/>
    </location>
</feature>
<evidence type="ECO:0000313" key="11">
    <source>
        <dbReference type="Proteomes" id="UP000649829"/>
    </source>
</evidence>
<dbReference type="InterPro" id="IPR009100">
    <property type="entry name" value="AcylCoA_DH/oxidase_NM_dom_sf"/>
</dbReference>
<accession>A0A917T2J5</accession>
<dbReference type="InterPro" id="IPR009075">
    <property type="entry name" value="AcylCo_DH/oxidase_C"/>
</dbReference>
<comment type="caution">
    <text evidence="10">The sequence shown here is derived from an EMBL/GenBank/DDBJ whole genome shotgun (WGS) entry which is preliminary data.</text>
</comment>
<protein>
    <submittedName>
        <fullName evidence="10">Acyl-CoA dehydrogenase</fullName>
    </submittedName>
</protein>
<organism evidence="10 11">
    <name type="scientific">Pseudooceanicola nanhaiensis</name>
    <dbReference type="NCBI Taxonomy" id="375761"/>
    <lineage>
        <taxon>Bacteria</taxon>
        <taxon>Pseudomonadati</taxon>
        <taxon>Pseudomonadota</taxon>
        <taxon>Alphaproteobacteria</taxon>
        <taxon>Rhodobacterales</taxon>
        <taxon>Paracoccaceae</taxon>
        <taxon>Pseudooceanicola</taxon>
    </lineage>
</organism>
<dbReference type="Proteomes" id="UP000649829">
    <property type="component" value="Unassembled WGS sequence"/>
</dbReference>
<evidence type="ECO:0000256" key="4">
    <source>
        <dbReference type="ARBA" id="ARBA00022827"/>
    </source>
</evidence>
<dbReference type="Pfam" id="PF02771">
    <property type="entry name" value="Acyl-CoA_dh_N"/>
    <property type="match status" value="1"/>
</dbReference>
<dbReference type="InterPro" id="IPR036250">
    <property type="entry name" value="AcylCo_DH-like_C"/>
</dbReference>
<dbReference type="Gene3D" id="1.10.540.10">
    <property type="entry name" value="Acyl-CoA dehydrogenase/oxidase, N-terminal domain"/>
    <property type="match status" value="1"/>
</dbReference>
<comment type="similarity">
    <text evidence="2 6">Belongs to the acyl-CoA dehydrogenase family.</text>
</comment>